<reference evidence="5 6" key="1">
    <citation type="submission" date="2020-06" db="EMBL/GenBank/DDBJ databases">
        <authorList>
            <person name="Scott K."/>
        </authorList>
    </citation>
    <scope>NUCLEOTIDE SEQUENCE [LARGE SCALE GENOMIC DNA]</scope>
    <source>
        <strain evidence="5 6">HH1</strain>
    </source>
</reference>
<accession>A0ABS0BYQ6</accession>
<dbReference type="InterPro" id="IPR024188">
    <property type="entry name" value="GltB"/>
</dbReference>
<dbReference type="InterPro" id="IPR013785">
    <property type="entry name" value="Aldolase_TIM"/>
</dbReference>
<evidence type="ECO:0000259" key="4">
    <source>
        <dbReference type="Pfam" id="PF01645"/>
    </source>
</evidence>
<comment type="caution">
    <text evidence="5">The sequence shown here is derived from an EMBL/GenBank/DDBJ whole genome shotgun (WGS) entry which is preliminary data.</text>
</comment>
<feature type="domain" description="Glutamate synthase" evidence="4">
    <location>
        <begin position="129"/>
        <end position="465"/>
    </location>
</feature>
<gene>
    <name evidence="5" type="ORF">H8792_002545</name>
</gene>
<keyword evidence="3" id="KW-1133">Transmembrane helix</keyword>
<keyword evidence="3" id="KW-0812">Transmembrane</keyword>
<evidence type="ECO:0000256" key="3">
    <source>
        <dbReference type="SAM" id="Phobius"/>
    </source>
</evidence>
<dbReference type="PANTHER" id="PTHR43819">
    <property type="entry name" value="ARCHAEAL-TYPE GLUTAMATE SYNTHASE [NADPH]"/>
    <property type="match status" value="1"/>
</dbReference>
<organism evidence="5 6">
    <name type="scientific">Thiomicrorhabdus heinhorstiae</name>
    <dbReference type="NCBI Taxonomy" id="2748010"/>
    <lineage>
        <taxon>Bacteria</taxon>
        <taxon>Pseudomonadati</taxon>
        <taxon>Pseudomonadota</taxon>
        <taxon>Gammaproteobacteria</taxon>
        <taxon>Thiotrichales</taxon>
        <taxon>Piscirickettsiaceae</taxon>
        <taxon>Thiomicrorhabdus</taxon>
    </lineage>
</organism>
<evidence type="ECO:0000256" key="2">
    <source>
        <dbReference type="PIRNR" id="PIRNR006429"/>
    </source>
</evidence>
<dbReference type="Gene3D" id="3.20.20.70">
    <property type="entry name" value="Aldolase class I"/>
    <property type="match status" value="1"/>
</dbReference>
<dbReference type="PANTHER" id="PTHR43819:SF1">
    <property type="entry name" value="ARCHAEAL-TYPE GLUTAMATE SYNTHASE [NADPH]"/>
    <property type="match status" value="1"/>
</dbReference>
<keyword evidence="6" id="KW-1185">Reference proteome</keyword>
<name>A0ABS0BYQ6_9GAMM</name>
<sequence length="507" mass="55785">MAGSMDWIGNILHWMSLVFIVVSGTIVAILFLLYLWDRFQTEHAVWRNYPVIGRFRNLMEFLGKFFRQYLYAADREEQPFNRAQRSWVYRAAKNLSTVQSFGSTSNINAPGKILFTHCTFPMLEKDAVTAPPLVIGENCKFPYRACSFFNISGMSYGALSKPAVLALSQGAKLAGCWMNTGEGGISPYHLEGGADLIAQIGTAKYGFRDKNGDLSNEKILQAAALDQVKMLEIKLSQGAKPGKGGILPAKKVTEEIAAIRGIPQGESSISPNRHTDIANNDELLDMIERVRHIAGKPVGIKFAMGDPLWIDEFCQAILRRGRDSAPDFITIDGAEGGTGSAPVALLDDIGLPLSEALPIVIDTLDLYQLRPQIKVIASGKLINPTMVAWALAMGADFINSARGFMFSLGCIQAMQCHQDTCPTGVTTHNKHLQRGLVPKEKCRRVAHYHDNLVHEVASIAHSCGVAEPRSLNRSHVRLMQASGHSFPLEELYPSVQQSSRIERDSTD</sequence>
<dbReference type="Pfam" id="PF01645">
    <property type="entry name" value="Glu_synthase"/>
    <property type="match status" value="1"/>
</dbReference>
<dbReference type="InterPro" id="IPR027283">
    <property type="entry name" value="YerD"/>
</dbReference>
<evidence type="ECO:0000313" key="5">
    <source>
        <dbReference type="EMBL" id="MBF6057212.1"/>
    </source>
</evidence>
<evidence type="ECO:0000256" key="1">
    <source>
        <dbReference type="ARBA" id="ARBA00009716"/>
    </source>
</evidence>
<dbReference type="EMBL" id="JACBGI020000002">
    <property type="protein sequence ID" value="MBF6057212.1"/>
    <property type="molecule type" value="Genomic_DNA"/>
</dbReference>
<proteinExistence type="inferred from homology"/>
<dbReference type="SUPFAM" id="SSF51395">
    <property type="entry name" value="FMN-linked oxidoreductases"/>
    <property type="match status" value="1"/>
</dbReference>
<feature type="transmembrane region" description="Helical" evidence="3">
    <location>
        <begin position="12"/>
        <end position="36"/>
    </location>
</feature>
<dbReference type="PIRSF" id="PIRSF006429">
    <property type="entry name" value="GOGAT_lg_2"/>
    <property type="match status" value="1"/>
</dbReference>
<dbReference type="CDD" id="cd02808">
    <property type="entry name" value="GltS_FMN"/>
    <property type="match status" value="1"/>
</dbReference>
<dbReference type="Proteomes" id="UP001193680">
    <property type="component" value="Unassembled WGS sequence"/>
</dbReference>
<dbReference type="RefSeq" id="WP_194947576.1">
    <property type="nucleotide sequence ID" value="NZ_JACBGI020000002.1"/>
</dbReference>
<reference evidence="5 6" key="2">
    <citation type="submission" date="2020-11" db="EMBL/GenBank/DDBJ databases">
        <title>Sulfur oxidizing isolate from Hospital Hole Sinkhole.</title>
        <authorList>
            <person name="Scott K.M."/>
        </authorList>
    </citation>
    <scope>NUCLEOTIDE SEQUENCE [LARGE SCALE GENOMIC DNA]</scope>
    <source>
        <strain evidence="5 6">HH1</strain>
    </source>
</reference>
<comment type="similarity">
    <text evidence="1 2">Belongs to the glutamate synthase family.</text>
</comment>
<keyword evidence="3" id="KW-0472">Membrane</keyword>
<dbReference type="InterPro" id="IPR002932">
    <property type="entry name" value="Glu_synthdom"/>
</dbReference>
<dbReference type="PIRSF" id="PIRSF500060">
    <property type="entry name" value="UCP500060"/>
    <property type="match status" value="1"/>
</dbReference>
<evidence type="ECO:0000313" key="6">
    <source>
        <dbReference type="Proteomes" id="UP001193680"/>
    </source>
</evidence>
<protein>
    <submittedName>
        <fullName evidence="5">FMN-binding glutamate synthase family protein</fullName>
    </submittedName>
</protein>